<comment type="subcellular location">
    <subcellularLocation>
        <location evidence="1">Cell membrane</location>
        <topology evidence="1">Multi-pass membrane protein</topology>
    </subcellularLocation>
</comment>
<evidence type="ECO:0000313" key="8">
    <source>
        <dbReference type="Proteomes" id="UP001595776"/>
    </source>
</evidence>
<keyword evidence="5 6" id="KW-0472">Membrane</keyword>
<keyword evidence="2" id="KW-1003">Cell membrane</keyword>
<dbReference type="Proteomes" id="UP001595776">
    <property type="component" value="Unassembled WGS sequence"/>
</dbReference>
<dbReference type="EMBL" id="JBHSCR010000001">
    <property type="protein sequence ID" value="MFC4346623.1"/>
    <property type="molecule type" value="Genomic_DNA"/>
</dbReference>
<evidence type="ECO:0000256" key="3">
    <source>
        <dbReference type="ARBA" id="ARBA00022692"/>
    </source>
</evidence>
<proteinExistence type="predicted"/>
<keyword evidence="4 6" id="KW-1133">Transmembrane helix</keyword>
<evidence type="ECO:0000256" key="6">
    <source>
        <dbReference type="SAM" id="Phobius"/>
    </source>
</evidence>
<feature type="transmembrane region" description="Helical" evidence="6">
    <location>
        <begin position="37"/>
        <end position="59"/>
    </location>
</feature>
<feature type="transmembrane region" description="Helical" evidence="6">
    <location>
        <begin position="147"/>
        <end position="172"/>
    </location>
</feature>
<name>A0ABV8U739_9PROT</name>
<keyword evidence="3 6" id="KW-0812">Transmembrane</keyword>
<reference evidence="8" key="1">
    <citation type="journal article" date="2019" name="Int. J. Syst. Evol. Microbiol.">
        <title>The Global Catalogue of Microorganisms (GCM) 10K type strain sequencing project: providing services to taxonomists for standard genome sequencing and annotation.</title>
        <authorList>
            <consortium name="The Broad Institute Genomics Platform"/>
            <consortium name="The Broad Institute Genome Sequencing Center for Infectious Disease"/>
            <person name="Wu L."/>
            <person name="Ma J."/>
        </authorList>
    </citation>
    <scope>NUCLEOTIDE SEQUENCE [LARGE SCALE GENOMIC DNA]</scope>
    <source>
        <strain evidence="8">CGMCC 1.15304</strain>
    </source>
</reference>
<feature type="transmembrane region" description="Helical" evidence="6">
    <location>
        <begin position="184"/>
        <end position="203"/>
    </location>
</feature>
<evidence type="ECO:0000256" key="2">
    <source>
        <dbReference type="ARBA" id="ARBA00022475"/>
    </source>
</evidence>
<evidence type="ECO:0000313" key="7">
    <source>
        <dbReference type="EMBL" id="MFC4346623.1"/>
    </source>
</evidence>
<feature type="transmembrane region" description="Helical" evidence="6">
    <location>
        <begin position="111"/>
        <end position="135"/>
    </location>
</feature>
<gene>
    <name evidence="7" type="ORF">ACFO5Q_02025</name>
</gene>
<dbReference type="Pfam" id="PF01810">
    <property type="entry name" value="LysE"/>
    <property type="match status" value="1"/>
</dbReference>
<dbReference type="PANTHER" id="PTHR30086:SF20">
    <property type="entry name" value="ARGININE EXPORTER PROTEIN ARGO-RELATED"/>
    <property type="match status" value="1"/>
</dbReference>
<keyword evidence="8" id="KW-1185">Reference proteome</keyword>
<dbReference type="PANTHER" id="PTHR30086">
    <property type="entry name" value="ARGININE EXPORTER PROTEIN ARGO"/>
    <property type="match status" value="1"/>
</dbReference>
<evidence type="ECO:0000256" key="5">
    <source>
        <dbReference type="ARBA" id="ARBA00023136"/>
    </source>
</evidence>
<dbReference type="InterPro" id="IPR001123">
    <property type="entry name" value="LeuE-type"/>
</dbReference>
<protein>
    <submittedName>
        <fullName evidence="7">LysE family translocator</fullName>
    </submittedName>
</protein>
<organism evidence="7 8">
    <name type="scientific">Kordiimonas lipolytica</name>
    <dbReference type="NCBI Taxonomy" id="1662421"/>
    <lineage>
        <taxon>Bacteria</taxon>
        <taxon>Pseudomonadati</taxon>
        <taxon>Pseudomonadota</taxon>
        <taxon>Alphaproteobacteria</taxon>
        <taxon>Kordiimonadales</taxon>
        <taxon>Kordiimonadaceae</taxon>
        <taxon>Kordiimonas</taxon>
    </lineage>
</organism>
<dbReference type="RefSeq" id="WP_068148097.1">
    <property type="nucleotide sequence ID" value="NZ_JBHSCR010000001.1"/>
</dbReference>
<evidence type="ECO:0000256" key="1">
    <source>
        <dbReference type="ARBA" id="ARBA00004651"/>
    </source>
</evidence>
<evidence type="ECO:0000256" key="4">
    <source>
        <dbReference type="ARBA" id="ARBA00022989"/>
    </source>
</evidence>
<accession>A0ABV8U739</accession>
<sequence>MNTALFLGFLAATLLIAVSPGPSVALASSQAVRHGPKAAFIATLGDALGTVVHILVAVLSLEVLVRLASSILPWLQILGGLYILWLAARSLRDAKANTPEKPKAPAYRSAFLSGFLACVSNPKAIVFFMALFPGFIDTTLSVAVQSVIYGTTFVLIDGAFIFGYALIAHSAAKSRLGARLNMDTLSGFGLIAVALLLVGRGILTL</sequence>
<comment type="caution">
    <text evidence="7">The sequence shown here is derived from an EMBL/GenBank/DDBJ whole genome shotgun (WGS) entry which is preliminary data.</text>
</comment>
<feature type="transmembrane region" description="Helical" evidence="6">
    <location>
        <begin position="71"/>
        <end position="91"/>
    </location>
</feature>